<name>A0A8S5T865_9CAUD</name>
<keyword evidence="2" id="KW-1227">Viral tail protein</keyword>
<dbReference type="GO" id="GO:0098015">
    <property type="term" value="C:virus tail"/>
    <property type="evidence" value="ECO:0007669"/>
    <property type="project" value="UniProtKB-KW"/>
</dbReference>
<dbReference type="EMBL" id="BK032770">
    <property type="protein sequence ID" value="DAF59430.1"/>
    <property type="molecule type" value="Genomic_DNA"/>
</dbReference>
<protein>
    <submittedName>
        <fullName evidence="5">Tail fiber protein</fullName>
    </submittedName>
</protein>
<dbReference type="InterPro" id="IPR005604">
    <property type="entry name" value="Phage_T7_tail_fibre-like_N"/>
</dbReference>
<keyword evidence="3" id="KW-0946">Virion</keyword>
<evidence type="ECO:0000259" key="4">
    <source>
        <dbReference type="Pfam" id="PF03906"/>
    </source>
</evidence>
<evidence type="ECO:0000313" key="5">
    <source>
        <dbReference type="EMBL" id="DAF59430.1"/>
    </source>
</evidence>
<feature type="domain" description="Bacteriophage T7 tail fibre protein-like N-terminal" evidence="4">
    <location>
        <begin position="1"/>
        <end position="125"/>
    </location>
</feature>
<evidence type="ECO:0000256" key="1">
    <source>
        <dbReference type="ARBA" id="ARBA00004328"/>
    </source>
</evidence>
<sequence>MAIKLRATVNYTANGTQKVFSFNFDYLRASFVKVKANGVNAYIYGQDYLVTNRSIEFNEPPKAGLMLTIYRETPVDRLVSFAEGSVLKATDLTINQVQTIHVLEETLDTVTLTSMVQNEDGNWDGQNKRIVNVHDPLDGQDVVTYQFLKAYSSFGDLGLDPEDIRKLLSGVTENSDAIKILEAALAQVRDSIPTKTSQLENDDFTVKDEAYVHTDNNLTDQRRETLDNLKEVTAVEFSSTSPYWNGNTLTLPLNEHQYFIALYRTSTSGSVLDVTTPCRQLNQEVIIEASTPFSGYIMVSGTIAYGDLNELLGIILNESVVYTYTLEDILGEPYKEPVYPNKEELAGAVTALQNCTKSLKDSGGEILAQCNRAKAECKDYFDLITAKYSDLTAFVTNSDFEQYKKNLNSILDNTYYNKGEVDSKITSVDNKLTSEKLKYVSMAASDYGALTETLSDVMYITKDETTAQNTVGIYINGKNMLAEGGTGGGGASYTFSDDFNVSGSSVALADKVIKKDTDGSITLNEGANTKGALFLNFGTSNVPSLTTKGSIWAGSATATAFCGAYVRRKCTDDAGNANTAGFMVNSDGTAKFVHKRGDVAAVDDAQLVFDATKIQYQTWGVKGKHIQGAPSYEVLHTGNFAGFNIPTKAEVQKMIEEALAKNV</sequence>
<accession>A0A8S5T865</accession>
<dbReference type="Pfam" id="PF03906">
    <property type="entry name" value="Phage_T7_tail"/>
    <property type="match status" value="1"/>
</dbReference>
<organism evidence="5">
    <name type="scientific">Caudovirales sp. ctIZM3</name>
    <dbReference type="NCBI Taxonomy" id="2827633"/>
    <lineage>
        <taxon>Viruses</taxon>
        <taxon>Duplodnaviria</taxon>
        <taxon>Heunggongvirae</taxon>
        <taxon>Uroviricota</taxon>
        <taxon>Caudoviricetes</taxon>
    </lineage>
</organism>
<reference evidence="5" key="1">
    <citation type="journal article" date="2021" name="Proc. Natl. Acad. Sci. U.S.A.">
        <title>A Catalog of Tens of Thousands of Viruses from Human Metagenomes Reveals Hidden Associations with Chronic Diseases.</title>
        <authorList>
            <person name="Tisza M.J."/>
            <person name="Buck C.B."/>
        </authorList>
    </citation>
    <scope>NUCLEOTIDE SEQUENCE</scope>
    <source>
        <strain evidence="5">CtIZM3</strain>
    </source>
</reference>
<comment type="subcellular location">
    <subcellularLocation>
        <location evidence="1">Virion</location>
    </subcellularLocation>
</comment>
<proteinExistence type="predicted"/>
<evidence type="ECO:0000256" key="3">
    <source>
        <dbReference type="ARBA" id="ARBA00022844"/>
    </source>
</evidence>
<evidence type="ECO:0000256" key="2">
    <source>
        <dbReference type="ARBA" id="ARBA00022732"/>
    </source>
</evidence>